<gene>
    <name evidence="2" type="ORF">A2U01_0000036</name>
</gene>
<feature type="compositionally biased region" description="Polar residues" evidence="1">
    <location>
        <begin position="1"/>
        <end position="17"/>
    </location>
</feature>
<feature type="non-terminal residue" evidence="2">
    <location>
        <position position="1"/>
    </location>
</feature>
<feature type="region of interest" description="Disordered" evidence="1">
    <location>
        <begin position="60"/>
        <end position="91"/>
    </location>
</feature>
<feature type="compositionally biased region" description="Basic and acidic residues" evidence="1">
    <location>
        <begin position="81"/>
        <end position="91"/>
    </location>
</feature>
<protein>
    <submittedName>
        <fullName evidence="2">Uncharacterized protein</fullName>
    </submittedName>
</protein>
<feature type="region of interest" description="Disordered" evidence="1">
    <location>
        <begin position="1"/>
        <end position="21"/>
    </location>
</feature>
<keyword evidence="3" id="KW-1185">Reference proteome</keyword>
<sequence>VQNLNPQSLNTSGSQTVFRFGSSGLGSEVAEAKKEKKQRVSPATKLKRINKKFKEEIRVYVHSGSNDPNKEYSDSEPSEAPMKKDSEPEAK</sequence>
<proteinExistence type="predicted"/>
<dbReference type="EMBL" id="LXQA010000019">
    <property type="protein sequence ID" value="MCH79290.1"/>
    <property type="molecule type" value="Genomic_DNA"/>
</dbReference>
<evidence type="ECO:0000313" key="3">
    <source>
        <dbReference type="Proteomes" id="UP000265520"/>
    </source>
</evidence>
<dbReference type="Proteomes" id="UP000265520">
    <property type="component" value="Unassembled WGS sequence"/>
</dbReference>
<reference evidence="2 3" key="1">
    <citation type="journal article" date="2018" name="Front. Plant Sci.">
        <title>Red Clover (Trifolium pratense) and Zigzag Clover (T. medium) - A Picture of Genomic Similarities and Differences.</title>
        <authorList>
            <person name="Dluhosova J."/>
            <person name="Istvanek J."/>
            <person name="Nedelnik J."/>
            <person name="Repkova J."/>
        </authorList>
    </citation>
    <scope>NUCLEOTIDE SEQUENCE [LARGE SCALE GENOMIC DNA]</scope>
    <source>
        <strain evidence="3">cv. 10/8</strain>
        <tissue evidence="2">Leaf</tissue>
    </source>
</reference>
<organism evidence="2 3">
    <name type="scientific">Trifolium medium</name>
    <dbReference type="NCBI Taxonomy" id="97028"/>
    <lineage>
        <taxon>Eukaryota</taxon>
        <taxon>Viridiplantae</taxon>
        <taxon>Streptophyta</taxon>
        <taxon>Embryophyta</taxon>
        <taxon>Tracheophyta</taxon>
        <taxon>Spermatophyta</taxon>
        <taxon>Magnoliopsida</taxon>
        <taxon>eudicotyledons</taxon>
        <taxon>Gunneridae</taxon>
        <taxon>Pentapetalae</taxon>
        <taxon>rosids</taxon>
        <taxon>fabids</taxon>
        <taxon>Fabales</taxon>
        <taxon>Fabaceae</taxon>
        <taxon>Papilionoideae</taxon>
        <taxon>50 kb inversion clade</taxon>
        <taxon>NPAAA clade</taxon>
        <taxon>Hologalegina</taxon>
        <taxon>IRL clade</taxon>
        <taxon>Trifolieae</taxon>
        <taxon>Trifolium</taxon>
    </lineage>
</organism>
<dbReference type="AlphaFoldDB" id="A0A392LWE4"/>
<name>A0A392LWE4_9FABA</name>
<accession>A0A392LWE4</accession>
<evidence type="ECO:0000313" key="2">
    <source>
        <dbReference type="EMBL" id="MCH79290.1"/>
    </source>
</evidence>
<evidence type="ECO:0000256" key="1">
    <source>
        <dbReference type="SAM" id="MobiDB-lite"/>
    </source>
</evidence>
<comment type="caution">
    <text evidence="2">The sequence shown here is derived from an EMBL/GenBank/DDBJ whole genome shotgun (WGS) entry which is preliminary data.</text>
</comment>